<reference evidence="2 3" key="1">
    <citation type="submission" date="2023-01" db="EMBL/GenBank/DDBJ databases">
        <title>Analysis of 21 Apiospora genomes using comparative genomics revels a genus with tremendous synthesis potential of carbohydrate active enzymes and secondary metabolites.</title>
        <authorList>
            <person name="Sorensen T."/>
        </authorList>
    </citation>
    <scope>NUCLEOTIDE SEQUENCE [LARGE SCALE GENOMIC DNA]</scope>
    <source>
        <strain evidence="2 3">CBS 135458</strain>
    </source>
</reference>
<dbReference type="Proteomes" id="UP001480595">
    <property type="component" value="Unassembled WGS sequence"/>
</dbReference>
<feature type="region of interest" description="Disordered" evidence="1">
    <location>
        <begin position="1"/>
        <end position="20"/>
    </location>
</feature>
<proteinExistence type="predicted"/>
<comment type="caution">
    <text evidence="2">The sequence shown here is derived from an EMBL/GenBank/DDBJ whole genome shotgun (WGS) entry which is preliminary data.</text>
</comment>
<dbReference type="EMBL" id="JAQQWL010000006">
    <property type="protein sequence ID" value="KAK8069994.1"/>
    <property type="molecule type" value="Genomic_DNA"/>
</dbReference>
<evidence type="ECO:0000256" key="1">
    <source>
        <dbReference type="SAM" id="MobiDB-lite"/>
    </source>
</evidence>
<dbReference type="RefSeq" id="XP_066717288.1">
    <property type="nucleotide sequence ID" value="XM_066858019.1"/>
</dbReference>
<gene>
    <name evidence="2" type="ORF">PG994_006610</name>
</gene>
<keyword evidence="3" id="KW-1185">Reference proteome</keyword>
<evidence type="ECO:0000313" key="3">
    <source>
        <dbReference type="Proteomes" id="UP001480595"/>
    </source>
</evidence>
<evidence type="ECO:0000313" key="2">
    <source>
        <dbReference type="EMBL" id="KAK8069994.1"/>
    </source>
</evidence>
<accession>A0ABR1VJ53</accession>
<dbReference type="GeneID" id="92091082"/>
<sequence length="353" mass="39967">MPPLGDTRGRKRRRSGVDDADADTPVEVAIKVTRGALGMLRETSTKLESMIKDACHGCPDSLRALQLDSMSIHNEMMALHLRTISKKASDNNIVQEAHLFQRRALDLHLSVGKMQPQSVKPKTAVTKIKFIPSSRRQARDTVTPKEALEKAHIATQTEDEKKSVEKANLGIQTTDLEPVLPAVSPSLNAEGKILKIPRFFLDTLSGYRYEEFSDEEVTKAFKIGSRLAKFMQADVFFRVDYSNIHGDLVGDLYNQYTQRGDWDPLHEDATKKRWFGSSKELRYAHYALEVLEVWRAQRETELSSTATIKPLYWALQATVKSIAYGVKWMRYLKVDEPVSVLVTCMIVENARRG</sequence>
<protein>
    <submittedName>
        <fullName evidence="2">Uncharacterized protein</fullName>
    </submittedName>
</protein>
<name>A0ABR1VJ53_9PEZI</name>
<organism evidence="2 3">
    <name type="scientific">Apiospora phragmitis</name>
    <dbReference type="NCBI Taxonomy" id="2905665"/>
    <lineage>
        <taxon>Eukaryota</taxon>
        <taxon>Fungi</taxon>
        <taxon>Dikarya</taxon>
        <taxon>Ascomycota</taxon>
        <taxon>Pezizomycotina</taxon>
        <taxon>Sordariomycetes</taxon>
        <taxon>Xylariomycetidae</taxon>
        <taxon>Amphisphaeriales</taxon>
        <taxon>Apiosporaceae</taxon>
        <taxon>Apiospora</taxon>
    </lineage>
</organism>